<dbReference type="Pfam" id="PF00563">
    <property type="entry name" value="EAL"/>
    <property type="match status" value="1"/>
</dbReference>
<evidence type="ECO:0000313" key="3">
    <source>
        <dbReference type="Proteomes" id="UP000304912"/>
    </source>
</evidence>
<proteinExistence type="predicted"/>
<gene>
    <name evidence="2" type="ORF">FBQ74_01985</name>
</gene>
<sequence>MPIREITDPFRLEDIVPYFQPIVDLQHDRVWRYECLARLVTPSEKVYLPNEFLYLIERHNHVQQLTETMFHQSARYFADKHVCWNINVDLSDLKNPSLLNLLKTHLSDPAAATKVSIEVSAKTAMQNIPLLAEVVGRVQELGVGVFVDNVGRVPGNIKSLLAMPLRGIKLDGGLIRQYDTNPAVQEYVDYVCEQAAAHKVSVIAEHVEDTTTLEIVERLPIHYAQGFVFSTPKPSLDNI</sequence>
<dbReference type="InterPro" id="IPR035919">
    <property type="entry name" value="EAL_sf"/>
</dbReference>
<accession>A0A5B7YA45</accession>
<dbReference type="GO" id="GO:0071111">
    <property type="term" value="F:cyclic-guanylate-specific phosphodiesterase activity"/>
    <property type="evidence" value="ECO:0007669"/>
    <property type="project" value="InterPro"/>
</dbReference>
<dbReference type="PANTHER" id="PTHR33121:SF70">
    <property type="entry name" value="SIGNALING PROTEIN YKOW"/>
    <property type="match status" value="1"/>
</dbReference>
<dbReference type="InterPro" id="IPR050706">
    <property type="entry name" value="Cyclic-di-GMP_PDE-like"/>
</dbReference>
<dbReference type="Gene3D" id="3.20.20.450">
    <property type="entry name" value="EAL domain"/>
    <property type="match status" value="1"/>
</dbReference>
<dbReference type="AlphaFoldDB" id="A0A5B7YA45"/>
<dbReference type="RefSeq" id="WP_139755080.1">
    <property type="nucleotide sequence ID" value="NZ_CP039852.1"/>
</dbReference>
<dbReference type="EMBL" id="CP039852">
    <property type="protein sequence ID" value="QCZ92320.1"/>
    <property type="molecule type" value="Genomic_DNA"/>
</dbReference>
<name>A0A5B7YA45_9ALTE</name>
<dbReference type="SUPFAM" id="SSF141868">
    <property type="entry name" value="EAL domain-like"/>
    <property type="match status" value="1"/>
</dbReference>
<dbReference type="PANTHER" id="PTHR33121">
    <property type="entry name" value="CYCLIC DI-GMP PHOSPHODIESTERASE PDEF"/>
    <property type="match status" value="1"/>
</dbReference>
<evidence type="ECO:0000259" key="1">
    <source>
        <dbReference type="PROSITE" id="PS50883"/>
    </source>
</evidence>
<protein>
    <submittedName>
        <fullName evidence="2">EAL domain-containing protein</fullName>
    </submittedName>
</protein>
<dbReference type="CDD" id="cd01948">
    <property type="entry name" value="EAL"/>
    <property type="match status" value="1"/>
</dbReference>
<keyword evidence="3" id="KW-1185">Reference proteome</keyword>
<dbReference type="InterPro" id="IPR001633">
    <property type="entry name" value="EAL_dom"/>
</dbReference>
<dbReference type="Proteomes" id="UP000304912">
    <property type="component" value="Chromosome"/>
</dbReference>
<feature type="domain" description="EAL" evidence="1">
    <location>
        <begin position="1"/>
        <end position="239"/>
    </location>
</feature>
<dbReference type="KEGG" id="salk:FBQ74_01985"/>
<organism evidence="2 3">
    <name type="scientific">Salinimonas iocasae</name>
    <dbReference type="NCBI Taxonomy" id="2572577"/>
    <lineage>
        <taxon>Bacteria</taxon>
        <taxon>Pseudomonadati</taxon>
        <taxon>Pseudomonadota</taxon>
        <taxon>Gammaproteobacteria</taxon>
        <taxon>Alteromonadales</taxon>
        <taxon>Alteromonadaceae</taxon>
        <taxon>Alteromonas/Salinimonas group</taxon>
        <taxon>Salinimonas</taxon>
    </lineage>
</organism>
<dbReference type="OrthoDB" id="5894408at2"/>
<dbReference type="PROSITE" id="PS50883">
    <property type="entry name" value="EAL"/>
    <property type="match status" value="1"/>
</dbReference>
<dbReference type="SMART" id="SM00052">
    <property type="entry name" value="EAL"/>
    <property type="match status" value="1"/>
</dbReference>
<evidence type="ECO:0000313" key="2">
    <source>
        <dbReference type="EMBL" id="QCZ92320.1"/>
    </source>
</evidence>
<reference evidence="2 3" key="1">
    <citation type="submission" date="2019-04" db="EMBL/GenBank/DDBJ databases">
        <title>Salinimonas iocasae sp. nov., a halophilic bacterium isolated from the outer tube casing of tubeworms in Okinawa Trough.</title>
        <authorList>
            <person name="Zhang H."/>
            <person name="Wang H."/>
            <person name="Li C."/>
        </authorList>
    </citation>
    <scope>NUCLEOTIDE SEQUENCE [LARGE SCALE GENOMIC DNA]</scope>
    <source>
        <strain evidence="2 3">KX18D6</strain>
    </source>
</reference>